<dbReference type="EMBL" id="JBICCN010000266">
    <property type="protein sequence ID" value="KAL3081632.1"/>
    <property type="molecule type" value="Genomic_DNA"/>
</dbReference>
<evidence type="ECO:0000259" key="1">
    <source>
        <dbReference type="Pfam" id="PF05699"/>
    </source>
</evidence>
<organism evidence="2 3">
    <name type="scientific">Heterodera schachtii</name>
    <name type="common">Sugarbeet cyst nematode worm</name>
    <name type="synonym">Tylenchus schachtii</name>
    <dbReference type="NCBI Taxonomy" id="97005"/>
    <lineage>
        <taxon>Eukaryota</taxon>
        <taxon>Metazoa</taxon>
        <taxon>Ecdysozoa</taxon>
        <taxon>Nematoda</taxon>
        <taxon>Chromadorea</taxon>
        <taxon>Rhabditida</taxon>
        <taxon>Tylenchina</taxon>
        <taxon>Tylenchomorpha</taxon>
        <taxon>Tylenchoidea</taxon>
        <taxon>Heteroderidae</taxon>
        <taxon>Heteroderinae</taxon>
        <taxon>Heterodera</taxon>
    </lineage>
</organism>
<dbReference type="InterPro" id="IPR012337">
    <property type="entry name" value="RNaseH-like_sf"/>
</dbReference>
<feature type="domain" description="HAT C-terminal dimerisation" evidence="1">
    <location>
        <begin position="106"/>
        <end position="165"/>
    </location>
</feature>
<dbReference type="InterPro" id="IPR008906">
    <property type="entry name" value="HATC_C_dom"/>
</dbReference>
<accession>A0ABD2IU20</accession>
<dbReference type="SUPFAM" id="SSF53098">
    <property type="entry name" value="Ribonuclease H-like"/>
    <property type="match status" value="1"/>
</dbReference>
<reference evidence="2 3" key="1">
    <citation type="submission" date="2024-10" db="EMBL/GenBank/DDBJ databases">
        <authorList>
            <person name="Kim D."/>
        </authorList>
    </citation>
    <scope>NUCLEOTIDE SEQUENCE [LARGE SCALE GENOMIC DNA]</scope>
    <source>
        <strain evidence="2">Taebaek</strain>
    </source>
</reference>
<gene>
    <name evidence="2" type="ORF">niasHS_012686</name>
</gene>
<proteinExistence type="predicted"/>
<keyword evidence="3" id="KW-1185">Reference proteome</keyword>
<dbReference type="Pfam" id="PF05699">
    <property type="entry name" value="Dimer_Tnp_hAT"/>
    <property type="match status" value="1"/>
</dbReference>
<evidence type="ECO:0000313" key="3">
    <source>
        <dbReference type="Proteomes" id="UP001620645"/>
    </source>
</evidence>
<evidence type="ECO:0000313" key="2">
    <source>
        <dbReference type="EMBL" id="KAL3081632.1"/>
    </source>
</evidence>
<name>A0ABD2IU20_HETSC</name>
<dbReference type="Proteomes" id="UP001620645">
    <property type="component" value="Unassembled WGS sequence"/>
</dbReference>
<sequence length="204" mass="23725">MLKNFIVFHAIWTSHSEQQEKMQLFDTYQQKSTKITQRQQISARASHNLLAVQQHQQIVHENVIELVSTFSPDLSDTLFDEISQVNHILNNIDEVEFVRLTTEQKWQRIFSANFPSLYKIVSKFLSIPVSNAFVERVFSLCSAQWTDVRNLLKVNTVKSLAGTNQSQLQSFMLRISQNAYYKQKIAQIDHGQSKIQHLNILNVF</sequence>
<dbReference type="AlphaFoldDB" id="A0ABD2IU20"/>
<comment type="caution">
    <text evidence="2">The sequence shown here is derived from an EMBL/GenBank/DDBJ whole genome shotgun (WGS) entry which is preliminary data.</text>
</comment>
<protein>
    <recommendedName>
        <fullName evidence="1">HAT C-terminal dimerisation domain-containing protein</fullName>
    </recommendedName>
</protein>